<feature type="domain" description="HMA" evidence="5">
    <location>
        <begin position="11"/>
        <end position="77"/>
    </location>
</feature>
<dbReference type="InterPro" id="IPR049740">
    <property type="entry name" value="CopZ"/>
</dbReference>
<dbReference type="PROSITE" id="PS50846">
    <property type="entry name" value="HMA_2"/>
    <property type="match status" value="1"/>
</dbReference>
<evidence type="ECO:0000256" key="4">
    <source>
        <dbReference type="ARBA" id="ARBA00023186"/>
    </source>
</evidence>
<sequence length="77" mass="8537">MVITLLRRENVIIPMKENGMSCGHCVKAIEGSVGELAGIHYVKVHLDVGKVDVEFNPLEVSLNKIKQTIDDQGYDVE</sequence>
<keyword evidence="4" id="KW-0143">Chaperone</keyword>
<dbReference type="EMBL" id="MRWQ01000006">
    <property type="protein sequence ID" value="OKL36703.1"/>
    <property type="molecule type" value="Genomic_DNA"/>
</dbReference>
<evidence type="ECO:0000313" key="6">
    <source>
        <dbReference type="EMBL" id="OKL36703.1"/>
    </source>
</evidence>
<dbReference type="InterPro" id="IPR000428">
    <property type="entry name" value="Cu-bd"/>
</dbReference>
<dbReference type="Gene3D" id="3.30.70.100">
    <property type="match status" value="1"/>
</dbReference>
<protein>
    <submittedName>
        <fullName evidence="6">Copper resistance protein CopZ</fullName>
    </submittedName>
</protein>
<evidence type="ECO:0000256" key="3">
    <source>
        <dbReference type="ARBA" id="ARBA00022723"/>
    </source>
</evidence>
<dbReference type="NCBIfam" id="NF033795">
    <property type="entry name" value="chaper_CopZ_Bs"/>
    <property type="match status" value="1"/>
</dbReference>
<dbReference type="InterPro" id="IPR006122">
    <property type="entry name" value="HMA_Cu_ion-bd"/>
</dbReference>
<keyword evidence="7" id="KW-1185">Reference proteome</keyword>
<reference evidence="6 7" key="1">
    <citation type="submission" date="2016-12" db="EMBL/GenBank/DDBJ databases">
        <title>Domibacillus sp. SAOS 44 whole genome sequencing.</title>
        <authorList>
            <person name="Verma A."/>
            <person name="Krishnamurthi S."/>
        </authorList>
    </citation>
    <scope>NUCLEOTIDE SEQUENCE [LARGE SCALE GENOMIC DNA]</scope>
    <source>
        <strain evidence="6 7">SAOS 44</strain>
    </source>
</reference>
<dbReference type="GO" id="GO:0005507">
    <property type="term" value="F:copper ion binding"/>
    <property type="evidence" value="ECO:0007669"/>
    <property type="project" value="InterPro"/>
</dbReference>
<dbReference type="PRINTS" id="PR00944">
    <property type="entry name" value="CUEXPORT"/>
</dbReference>
<dbReference type="SUPFAM" id="SSF55008">
    <property type="entry name" value="HMA, heavy metal-associated domain"/>
    <property type="match status" value="1"/>
</dbReference>
<dbReference type="Pfam" id="PF00403">
    <property type="entry name" value="HMA"/>
    <property type="match status" value="1"/>
</dbReference>
<dbReference type="Proteomes" id="UP000186524">
    <property type="component" value="Unassembled WGS sequence"/>
</dbReference>
<name>A0A1Q5P3F5_9BACI</name>
<dbReference type="CDD" id="cd00371">
    <property type="entry name" value="HMA"/>
    <property type="match status" value="1"/>
</dbReference>
<dbReference type="AlphaFoldDB" id="A0A1Q5P3F5"/>
<dbReference type="GO" id="GO:0006825">
    <property type="term" value="P:copper ion transport"/>
    <property type="evidence" value="ECO:0007669"/>
    <property type="project" value="InterPro"/>
</dbReference>
<evidence type="ECO:0000256" key="1">
    <source>
        <dbReference type="ARBA" id="ARBA00004496"/>
    </source>
</evidence>
<proteinExistence type="predicted"/>
<keyword evidence="3" id="KW-0479">Metal-binding</keyword>
<dbReference type="InterPro" id="IPR006121">
    <property type="entry name" value="HMA_dom"/>
</dbReference>
<comment type="caution">
    <text evidence="6">The sequence shown here is derived from an EMBL/GenBank/DDBJ whole genome shotgun (WGS) entry which is preliminary data.</text>
</comment>
<gene>
    <name evidence="6" type="ORF">BLL40_08175</name>
</gene>
<dbReference type="STRING" id="1714354.BLL40_08175"/>
<accession>A0A1Q5P3F5</accession>
<evidence type="ECO:0000256" key="2">
    <source>
        <dbReference type="ARBA" id="ARBA00022490"/>
    </source>
</evidence>
<dbReference type="GO" id="GO:0005737">
    <property type="term" value="C:cytoplasm"/>
    <property type="evidence" value="ECO:0007669"/>
    <property type="project" value="UniProtKB-SubCell"/>
</dbReference>
<dbReference type="OrthoDB" id="9813965at2"/>
<dbReference type="FunFam" id="3.30.70.100:FF:000001">
    <property type="entry name" value="ATPase copper transporting beta"/>
    <property type="match status" value="1"/>
</dbReference>
<comment type="subcellular location">
    <subcellularLocation>
        <location evidence="1">Cytoplasm</location>
    </subcellularLocation>
</comment>
<dbReference type="InterPro" id="IPR036163">
    <property type="entry name" value="HMA_dom_sf"/>
</dbReference>
<evidence type="ECO:0000259" key="5">
    <source>
        <dbReference type="PROSITE" id="PS50846"/>
    </source>
</evidence>
<organism evidence="6 7">
    <name type="scientific">Domibacillus mangrovi</name>
    <dbReference type="NCBI Taxonomy" id="1714354"/>
    <lineage>
        <taxon>Bacteria</taxon>
        <taxon>Bacillati</taxon>
        <taxon>Bacillota</taxon>
        <taxon>Bacilli</taxon>
        <taxon>Bacillales</taxon>
        <taxon>Bacillaceae</taxon>
        <taxon>Domibacillus</taxon>
    </lineage>
</organism>
<evidence type="ECO:0000313" key="7">
    <source>
        <dbReference type="Proteomes" id="UP000186524"/>
    </source>
</evidence>
<dbReference type="NCBIfam" id="TIGR00003">
    <property type="entry name" value="copper ion binding protein"/>
    <property type="match status" value="1"/>
</dbReference>
<keyword evidence="2" id="KW-0963">Cytoplasm</keyword>
<dbReference type="RefSeq" id="WP_073711428.1">
    <property type="nucleotide sequence ID" value="NZ_MRWQ01000006.1"/>
</dbReference>